<accession>I3IJK0</accession>
<name>I3IJK0_9BACT</name>
<evidence type="ECO:0000313" key="1">
    <source>
        <dbReference type="EMBL" id="GAB61895.1"/>
    </source>
</evidence>
<proteinExistence type="predicted"/>
<dbReference type="STRING" id="247490.KSU1_C0299"/>
<dbReference type="AlphaFoldDB" id="I3IJK0"/>
<comment type="caution">
    <text evidence="1">The sequence shown here is derived from an EMBL/GenBank/DDBJ whole genome shotgun (WGS) entry which is preliminary data.</text>
</comment>
<protein>
    <submittedName>
        <fullName evidence="1">Uncharacterized protein</fullName>
    </submittedName>
</protein>
<dbReference type="EMBL" id="BAFH01000003">
    <property type="protein sequence ID" value="GAB61895.1"/>
    <property type="molecule type" value="Genomic_DNA"/>
</dbReference>
<dbReference type="Proteomes" id="UP000002985">
    <property type="component" value="Unassembled WGS sequence"/>
</dbReference>
<gene>
    <name evidence="1" type="ORF">KSU1_C0299</name>
</gene>
<reference evidence="1 2" key="1">
    <citation type="journal article" date="2012" name="FEBS Lett.">
        <title>Anammox organism KSU-1 expresses a NirK-type copper-containing nitrite reductase instead of a NirS-type with cytochrome cd1.</title>
        <authorList>
            <person name="Hira D."/>
            <person name="Toh H."/>
            <person name="Migita C.T."/>
            <person name="Okubo H."/>
            <person name="Nishiyama T."/>
            <person name="Hattori M."/>
            <person name="Furukawa K."/>
            <person name="Fujii T."/>
        </authorList>
    </citation>
    <scope>NUCLEOTIDE SEQUENCE [LARGE SCALE GENOMIC DNA]</scope>
</reference>
<evidence type="ECO:0000313" key="2">
    <source>
        <dbReference type="Proteomes" id="UP000002985"/>
    </source>
</evidence>
<sequence length="76" mass="9083">MAILYRLSGNCFDRLKKRKLEKPYQRENTGVINLLSETREITSLFPTFSILIHFPFLNYLHISPFFSIIHTFFPLF</sequence>
<organism evidence="1 2">
    <name type="scientific">Candidatus Jettenia caeni</name>
    <dbReference type="NCBI Taxonomy" id="247490"/>
    <lineage>
        <taxon>Bacteria</taxon>
        <taxon>Pseudomonadati</taxon>
        <taxon>Planctomycetota</taxon>
        <taxon>Candidatus Brocadiia</taxon>
        <taxon>Candidatus Brocadiales</taxon>
        <taxon>Candidatus Brocadiaceae</taxon>
        <taxon>Candidatus Jettenia</taxon>
    </lineage>
</organism>
<keyword evidence="2" id="KW-1185">Reference proteome</keyword>